<sequence length="174" mass="19134">MDAAALDIDTSHDPVDWTALNAAVDRWRGALIRRFAEAETAVSETLVTLQSVPKRGKTIVLPHLTGQRFEQLALAIAEAGPFGAEGKAGRAALAAFRSHENLRPLLCHGKAKVTADRRGHWQLRLDMLHFSAVGKEHRRHVVDQQEAHELLSTIGSATQRLTSLLGQLRRAIET</sequence>
<protein>
    <submittedName>
        <fullName evidence="1">Uncharacterized protein</fullName>
    </submittedName>
</protein>
<dbReference type="RefSeq" id="WP_305171672.1">
    <property type="nucleotide sequence ID" value="NZ_JAUUDS010000001.1"/>
</dbReference>
<evidence type="ECO:0000313" key="2">
    <source>
        <dbReference type="Proteomes" id="UP001230685"/>
    </source>
</evidence>
<accession>A0ABT9EGL6</accession>
<gene>
    <name evidence="1" type="ORF">Q5H91_02705</name>
</gene>
<dbReference type="EMBL" id="JAUUDS010000001">
    <property type="protein sequence ID" value="MDP1026109.1"/>
    <property type="molecule type" value="Genomic_DNA"/>
</dbReference>
<dbReference type="Proteomes" id="UP001230685">
    <property type="component" value="Unassembled WGS sequence"/>
</dbReference>
<evidence type="ECO:0000313" key="1">
    <source>
        <dbReference type="EMBL" id="MDP1026109.1"/>
    </source>
</evidence>
<organism evidence="1 2">
    <name type="scientific">Sphingomonas aurea</name>
    <dbReference type="NCBI Taxonomy" id="3063994"/>
    <lineage>
        <taxon>Bacteria</taxon>
        <taxon>Pseudomonadati</taxon>
        <taxon>Pseudomonadota</taxon>
        <taxon>Alphaproteobacteria</taxon>
        <taxon>Sphingomonadales</taxon>
        <taxon>Sphingomonadaceae</taxon>
        <taxon>Sphingomonas</taxon>
    </lineage>
</organism>
<reference evidence="1 2" key="1">
    <citation type="submission" date="2023-07" db="EMBL/GenBank/DDBJ databases">
        <authorList>
            <person name="Kim M.K."/>
        </authorList>
    </citation>
    <scope>NUCLEOTIDE SEQUENCE [LARGE SCALE GENOMIC DNA]</scope>
    <source>
        <strain evidence="1 2">KR1UV-12</strain>
    </source>
</reference>
<keyword evidence="2" id="KW-1185">Reference proteome</keyword>
<comment type="caution">
    <text evidence="1">The sequence shown here is derived from an EMBL/GenBank/DDBJ whole genome shotgun (WGS) entry which is preliminary data.</text>
</comment>
<proteinExistence type="predicted"/>
<name>A0ABT9EGL6_9SPHN</name>